<keyword evidence="10" id="KW-0963">Cytoplasm</keyword>
<dbReference type="Gene3D" id="3.90.228.20">
    <property type="match status" value="1"/>
</dbReference>
<dbReference type="GO" id="GO:0005524">
    <property type="term" value="F:ATP binding"/>
    <property type="evidence" value="ECO:0007669"/>
    <property type="project" value="UniProtKB-UniRule"/>
</dbReference>
<dbReference type="InterPro" id="IPR015994">
    <property type="entry name" value="PEPCK_ATP_CS"/>
</dbReference>
<dbReference type="PANTHER" id="PTHR30031:SF0">
    <property type="entry name" value="PHOSPHOENOLPYRUVATE CARBOXYKINASE (ATP)"/>
    <property type="match status" value="1"/>
</dbReference>
<dbReference type="GO" id="GO:0004612">
    <property type="term" value="F:phosphoenolpyruvate carboxykinase (ATP) activity"/>
    <property type="evidence" value="ECO:0007669"/>
    <property type="project" value="UniProtKB-UniRule"/>
</dbReference>
<comment type="caution">
    <text evidence="11">The sequence shown here is derived from an EMBL/GenBank/DDBJ whole genome shotgun (WGS) entry which is preliminary data.</text>
</comment>
<keyword evidence="4 10" id="KW-0312">Gluconeogenesis</keyword>
<dbReference type="NCBIfam" id="TIGR00224">
    <property type="entry name" value="pckA"/>
    <property type="match status" value="1"/>
</dbReference>
<dbReference type="GO" id="GO:0016301">
    <property type="term" value="F:kinase activity"/>
    <property type="evidence" value="ECO:0007669"/>
    <property type="project" value="UniProtKB-KW"/>
</dbReference>
<evidence type="ECO:0000256" key="9">
    <source>
        <dbReference type="ARBA" id="ARBA00047371"/>
    </source>
</evidence>
<evidence type="ECO:0000256" key="4">
    <source>
        <dbReference type="ARBA" id="ARBA00022432"/>
    </source>
</evidence>
<feature type="binding site" evidence="10">
    <location>
        <position position="197"/>
    </location>
    <ligand>
        <name>substrate</name>
    </ligand>
</feature>
<feature type="binding site" evidence="10">
    <location>
        <position position="253"/>
    </location>
    <ligand>
        <name>Mn(2+)</name>
        <dbReference type="ChEBI" id="CHEBI:29035"/>
    </ligand>
</feature>
<dbReference type="GO" id="GO:0046872">
    <property type="term" value="F:metal ion binding"/>
    <property type="evidence" value="ECO:0007669"/>
    <property type="project" value="UniProtKB-KW"/>
</dbReference>
<keyword evidence="7 10" id="KW-0067">ATP-binding</keyword>
<feature type="binding site" evidence="10">
    <location>
        <position position="191"/>
    </location>
    <ligand>
        <name>substrate</name>
    </ligand>
</feature>
<dbReference type="Pfam" id="PF01293">
    <property type="entry name" value="PEPCK_ATP"/>
    <property type="match status" value="1"/>
</dbReference>
<dbReference type="UniPathway" id="UPA00138"/>
<dbReference type="InterPro" id="IPR013035">
    <property type="entry name" value="PEP_carboxykinase_C"/>
</dbReference>
<feature type="binding site" evidence="10">
    <location>
        <begin position="232"/>
        <end position="240"/>
    </location>
    <ligand>
        <name>ATP</name>
        <dbReference type="ChEBI" id="CHEBI:30616"/>
    </ligand>
</feature>
<dbReference type="PROSITE" id="PS00532">
    <property type="entry name" value="PEPCK_ATP"/>
    <property type="match status" value="1"/>
</dbReference>
<keyword evidence="12" id="KW-1185">Reference proteome</keyword>
<evidence type="ECO:0000256" key="5">
    <source>
        <dbReference type="ARBA" id="ARBA00022741"/>
    </source>
</evidence>
<comment type="function">
    <text evidence="10">Involved in the gluconeogenesis. Catalyzes the conversion of oxaloacetate (OAA) to phosphoenolpyruvate (PEP) through direct phosphoryl transfer between the nucleoside triphosphate and OAA.</text>
</comment>
<keyword evidence="11" id="KW-0808">Transferase</keyword>
<evidence type="ECO:0000256" key="7">
    <source>
        <dbReference type="ARBA" id="ARBA00022840"/>
    </source>
</evidence>
<dbReference type="HAMAP" id="MF_00453">
    <property type="entry name" value="PEPCK_ATP"/>
    <property type="match status" value="1"/>
</dbReference>
<evidence type="ECO:0000256" key="3">
    <source>
        <dbReference type="ARBA" id="ARBA00012363"/>
    </source>
</evidence>
<evidence type="ECO:0000256" key="10">
    <source>
        <dbReference type="HAMAP-Rule" id="MF_00453"/>
    </source>
</evidence>
<dbReference type="NCBIfam" id="NF006820">
    <property type="entry name" value="PRK09344.1-2"/>
    <property type="match status" value="1"/>
</dbReference>
<feature type="binding site" evidence="10">
    <location>
        <begin position="437"/>
        <end position="438"/>
    </location>
    <ligand>
        <name>ATP</name>
        <dbReference type="ChEBI" id="CHEBI:30616"/>
    </ligand>
</feature>
<dbReference type="GO" id="GO:0006094">
    <property type="term" value="P:gluconeogenesis"/>
    <property type="evidence" value="ECO:0007669"/>
    <property type="project" value="UniProtKB-UniRule"/>
</dbReference>
<keyword evidence="5 10" id="KW-0547">Nucleotide-binding</keyword>
<protein>
    <recommendedName>
        <fullName evidence="3 10">Phosphoenolpyruvate carboxykinase (ATP)</fullName>
        <shortName evidence="10">PCK</shortName>
        <shortName evidence="10">PEP carboxykinase</shortName>
        <shortName evidence="10">PEPCK</shortName>
        <ecNumber evidence="3 10">4.1.1.49</ecNumber>
    </recommendedName>
</protein>
<dbReference type="EC" id="4.1.1.49" evidence="3 10"/>
<feature type="binding site" evidence="10">
    <location>
        <position position="216"/>
    </location>
    <ligand>
        <name>ATP</name>
        <dbReference type="ChEBI" id="CHEBI:30616"/>
    </ligand>
</feature>
<dbReference type="InterPro" id="IPR008210">
    <property type="entry name" value="PEP_carboxykinase_N"/>
</dbReference>
<dbReference type="CDD" id="cd00484">
    <property type="entry name" value="PEPCK_ATP"/>
    <property type="match status" value="1"/>
</dbReference>
<dbReference type="SUPFAM" id="SSF68923">
    <property type="entry name" value="PEP carboxykinase N-terminal domain"/>
    <property type="match status" value="1"/>
</dbReference>
<evidence type="ECO:0000256" key="2">
    <source>
        <dbReference type="ARBA" id="ARBA00006052"/>
    </source>
</evidence>
<feature type="binding site" evidence="10">
    <location>
        <position position="53"/>
    </location>
    <ligand>
        <name>substrate</name>
    </ligand>
</feature>
<comment type="pathway">
    <text evidence="1 10">Carbohydrate biosynthesis; gluconeogenesis.</text>
</comment>
<feature type="binding site" evidence="10">
    <location>
        <position position="318"/>
    </location>
    <ligand>
        <name>ATP</name>
        <dbReference type="ChEBI" id="CHEBI:30616"/>
    </ligand>
</feature>
<keyword evidence="10" id="KW-0464">Manganese</keyword>
<reference evidence="11 12" key="1">
    <citation type="submission" date="2015-09" db="EMBL/GenBank/DDBJ databases">
        <title>Draft genome sequence of Kouleothrix aurantiaca JCM 19913.</title>
        <authorList>
            <person name="Hemp J."/>
        </authorList>
    </citation>
    <scope>NUCLEOTIDE SEQUENCE [LARGE SCALE GENOMIC DNA]</scope>
    <source>
        <strain evidence="11 12">COM-B</strain>
    </source>
</reference>
<organism evidence="11 12">
    <name type="scientific">Kouleothrix aurantiaca</name>
    <dbReference type="NCBI Taxonomy" id="186479"/>
    <lineage>
        <taxon>Bacteria</taxon>
        <taxon>Bacillati</taxon>
        <taxon>Chloroflexota</taxon>
        <taxon>Chloroflexia</taxon>
        <taxon>Chloroflexales</taxon>
        <taxon>Roseiflexineae</taxon>
        <taxon>Roseiflexaceae</taxon>
        <taxon>Kouleothrix</taxon>
    </lineage>
</organism>
<dbReference type="GO" id="GO:0005829">
    <property type="term" value="C:cytosol"/>
    <property type="evidence" value="ECO:0007669"/>
    <property type="project" value="TreeGrafter"/>
</dbReference>
<comment type="catalytic activity">
    <reaction evidence="9 10">
        <text>oxaloacetate + ATP = phosphoenolpyruvate + ADP + CO2</text>
        <dbReference type="Rhea" id="RHEA:18617"/>
        <dbReference type="ChEBI" id="CHEBI:16452"/>
        <dbReference type="ChEBI" id="CHEBI:16526"/>
        <dbReference type="ChEBI" id="CHEBI:30616"/>
        <dbReference type="ChEBI" id="CHEBI:58702"/>
        <dbReference type="ChEBI" id="CHEBI:456216"/>
        <dbReference type="EC" id="4.1.1.49"/>
    </reaction>
</comment>
<evidence type="ECO:0000313" key="12">
    <source>
        <dbReference type="Proteomes" id="UP000050509"/>
    </source>
</evidence>
<keyword evidence="8 10" id="KW-0456">Lyase</keyword>
<evidence type="ECO:0000256" key="8">
    <source>
        <dbReference type="ARBA" id="ARBA00023239"/>
    </source>
</evidence>
<gene>
    <name evidence="10" type="primary">pckA</name>
    <name evidence="11" type="ORF">SE17_27075</name>
</gene>
<keyword evidence="6 10" id="KW-0210">Decarboxylase</keyword>
<keyword evidence="11" id="KW-0418">Kinase</keyword>
<dbReference type="InterPro" id="IPR001272">
    <property type="entry name" value="PEP_carboxykinase_ATP"/>
</dbReference>
<accession>A0A0P9H8X4</accession>
<evidence type="ECO:0000256" key="6">
    <source>
        <dbReference type="ARBA" id="ARBA00022793"/>
    </source>
</evidence>
<feature type="binding site" evidence="10">
    <location>
        <position position="318"/>
    </location>
    <ligand>
        <name>substrate</name>
    </ligand>
</feature>
<dbReference type="AlphaFoldDB" id="A0A0P9H8X4"/>
<evidence type="ECO:0000256" key="1">
    <source>
        <dbReference type="ARBA" id="ARBA00004742"/>
    </source>
</evidence>
<feature type="binding site" evidence="10">
    <location>
        <position position="443"/>
    </location>
    <ligand>
        <name>ATP</name>
        <dbReference type="ChEBI" id="CHEBI:30616"/>
    </ligand>
</feature>
<dbReference type="EMBL" id="LJCR01001406">
    <property type="protein sequence ID" value="KPV50417.1"/>
    <property type="molecule type" value="Genomic_DNA"/>
</dbReference>
<keyword evidence="11" id="KW-0670">Pyruvate</keyword>
<feature type="binding site" evidence="10">
    <location>
        <position position="197"/>
    </location>
    <ligand>
        <name>Mn(2+)</name>
        <dbReference type="ChEBI" id="CHEBI:29035"/>
    </ligand>
</feature>
<dbReference type="SUPFAM" id="SSF53795">
    <property type="entry name" value="PEP carboxykinase-like"/>
    <property type="match status" value="1"/>
</dbReference>
<comment type="similarity">
    <text evidence="2 10">Belongs to the phosphoenolpyruvate carboxykinase (ATP) family.</text>
</comment>
<dbReference type="Gene3D" id="2.170.8.10">
    <property type="entry name" value="Phosphoenolpyruvate Carboxykinase, domain 2"/>
    <property type="match status" value="1"/>
</dbReference>
<evidence type="ECO:0000313" key="11">
    <source>
        <dbReference type="EMBL" id="KPV50417.1"/>
    </source>
</evidence>
<feature type="binding site" evidence="10">
    <location>
        <position position="281"/>
    </location>
    <ligand>
        <name>ATP</name>
        <dbReference type="ChEBI" id="CHEBI:30616"/>
    </ligand>
</feature>
<feature type="binding site" evidence="10">
    <location>
        <position position="197"/>
    </location>
    <ligand>
        <name>ATP</name>
        <dbReference type="ChEBI" id="CHEBI:30616"/>
    </ligand>
</feature>
<dbReference type="PATRIC" id="fig|186479.3.peg.1697"/>
<name>A0A0P9H8X4_9CHLR</name>
<proteinExistence type="inferred from homology"/>
<dbReference type="Proteomes" id="UP000050509">
    <property type="component" value="Unassembled WGS sequence"/>
</dbReference>
<dbReference type="NCBIfam" id="NF006821">
    <property type="entry name" value="PRK09344.1-3"/>
    <property type="match status" value="1"/>
</dbReference>
<comment type="subcellular location">
    <subcellularLocation>
        <location evidence="10">Cytoplasm</location>
    </subcellularLocation>
</comment>
<comment type="cofactor">
    <cofactor evidence="10">
        <name>Mn(2+)</name>
        <dbReference type="ChEBI" id="CHEBI:29035"/>
    </cofactor>
    <text evidence="10">Binds 1 Mn(2+) ion per subunit.</text>
</comment>
<feature type="binding site" evidence="10">
    <location>
        <position position="216"/>
    </location>
    <ligand>
        <name>Mn(2+)</name>
        <dbReference type="ChEBI" id="CHEBI:29035"/>
    </ligand>
</feature>
<dbReference type="Gene3D" id="3.40.449.10">
    <property type="entry name" value="Phosphoenolpyruvate Carboxykinase, domain 1"/>
    <property type="match status" value="1"/>
</dbReference>
<dbReference type="PIRSF" id="PIRSF006294">
    <property type="entry name" value="PEP_crbxkin"/>
    <property type="match status" value="1"/>
</dbReference>
<dbReference type="PANTHER" id="PTHR30031">
    <property type="entry name" value="PHOSPHOENOLPYRUVATE CARBOXYKINASE ATP"/>
    <property type="match status" value="1"/>
</dbReference>
<keyword evidence="10" id="KW-0479">Metal-binding</keyword>
<sequence>MMHDLSPLGITRPGQIFANLSAPQLVEAALARGEGVLSSTGALVARTGKRTGRSPGDKFVVQRPGAESAERVAWGKVNQPLAPEVFERLHARVAAYLQGRDLFVLNAAAGADARYGLPIRVVTEFAWHALFAQQLFRRLDAAAQDSHQPAWTVLAAPRFLADPALDGTKSETAVVLDIERKLVLICGGTEYAGEIKKAIFTVLNYVLPQQGVFPMHCSANIGADGSSALFFGLSGTGKTTLSADPARRLIGDDEHGWSDHGIFNFEGGCYAKCVNLSQASEPQIWNAIRFGAVAENVMIDATSRVADFGNISLTENTRVAYPVEFIDNAELSGQGAHPRTILFLTADAFGVLPPIARLTREQALYHFLSGYTAKLAGTEVGLKEPEATFSTCFGAPFLPLAPEVYAQMLGEKMDKHGVRVFLVNTGWSGGPAGVGQRIKLAYTRAMVSAALGGQLDGVPTYTDPLFGLHVPTRVEGVPDAVLRPRETWPDTRIYDEKARDLARRFAENFRKFANAPAAVQAAGPRV</sequence>